<dbReference type="FunCoup" id="A0A078A4E3">
    <property type="interactions" value="25"/>
</dbReference>
<name>A0A078A4E3_STYLE</name>
<keyword evidence="3" id="KW-1185">Reference proteome</keyword>
<dbReference type="EMBL" id="CCKQ01005201">
    <property type="protein sequence ID" value="CDW76358.1"/>
    <property type="molecule type" value="Genomic_DNA"/>
</dbReference>
<evidence type="ECO:0000259" key="1">
    <source>
        <dbReference type="Pfam" id="PF12146"/>
    </source>
</evidence>
<dbReference type="InParanoid" id="A0A078A4E3"/>
<dbReference type="AlphaFoldDB" id="A0A078A4E3"/>
<organism evidence="2 3">
    <name type="scientific">Stylonychia lemnae</name>
    <name type="common">Ciliate</name>
    <dbReference type="NCBI Taxonomy" id="5949"/>
    <lineage>
        <taxon>Eukaryota</taxon>
        <taxon>Sar</taxon>
        <taxon>Alveolata</taxon>
        <taxon>Ciliophora</taxon>
        <taxon>Intramacronucleata</taxon>
        <taxon>Spirotrichea</taxon>
        <taxon>Stichotrichia</taxon>
        <taxon>Sporadotrichida</taxon>
        <taxon>Oxytrichidae</taxon>
        <taxon>Stylonychinae</taxon>
        <taxon>Stylonychia</taxon>
    </lineage>
</organism>
<feature type="domain" description="Serine aminopeptidase S33" evidence="1">
    <location>
        <begin position="57"/>
        <end position="291"/>
    </location>
</feature>
<proteinExistence type="predicted"/>
<accession>A0A078A4E3</accession>
<reference evidence="2 3" key="1">
    <citation type="submission" date="2014-06" db="EMBL/GenBank/DDBJ databases">
        <authorList>
            <person name="Swart Estienne"/>
        </authorList>
    </citation>
    <scope>NUCLEOTIDE SEQUENCE [LARGE SCALE GENOMIC DNA]</scope>
    <source>
        <strain evidence="2 3">130c</strain>
    </source>
</reference>
<dbReference type="Pfam" id="PF12146">
    <property type="entry name" value="Hydrolase_4"/>
    <property type="match status" value="1"/>
</dbReference>
<dbReference type="Proteomes" id="UP000039865">
    <property type="component" value="Unassembled WGS sequence"/>
</dbReference>
<dbReference type="OrthoDB" id="283398at2759"/>
<evidence type="ECO:0000313" key="3">
    <source>
        <dbReference type="Proteomes" id="UP000039865"/>
    </source>
</evidence>
<dbReference type="SUPFAM" id="SSF53474">
    <property type="entry name" value="alpha/beta-Hydrolases"/>
    <property type="match status" value="1"/>
</dbReference>
<dbReference type="PANTHER" id="PTHR11614">
    <property type="entry name" value="PHOSPHOLIPASE-RELATED"/>
    <property type="match status" value="1"/>
</dbReference>
<dbReference type="InterPro" id="IPR051044">
    <property type="entry name" value="MAG_DAG_Lipase"/>
</dbReference>
<gene>
    <name evidence="2" type="primary">Contig2381.g2566</name>
    <name evidence="2" type="ORF">STYLEM_5358</name>
</gene>
<dbReference type="InterPro" id="IPR022742">
    <property type="entry name" value="Hydrolase_4"/>
</dbReference>
<evidence type="ECO:0000313" key="2">
    <source>
        <dbReference type="EMBL" id="CDW76358.1"/>
    </source>
</evidence>
<protein>
    <recommendedName>
        <fullName evidence="1">Serine aminopeptidase S33 domain-containing protein</fullName>
    </recommendedName>
</protein>
<sequence>MESENQESQAQLKKPREVDFRARKFPVDNFVECLNVDGVSKLHTYRWPVDGTSAEKPPKAVIIMFHGFGSYVGKYTHMAHIFVERGYEVCGLDCMGFGNSEGIRGFIKDQGEFQRDGFNFVVKAKNFYNELYGGKKVPMIGWGYSQGGKLVLGIQELLQNELQDSFEGMILNTPNLKVDTSHLDEDFMKMLSEISDPLQTIPWPFKPLKDSDFLLGYVKDELQFLGPHYGKTYYENIEIQQHIKDNYKNITVPVQLVMAKGDSVLINDDMVQMMESLSTPEDKKEIKVYEGDHYIMVDGWLYEEIITNQINFLDRVLQ</sequence>
<dbReference type="Gene3D" id="3.40.50.1820">
    <property type="entry name" value="alpha/beta hydrolase"/>
    <property type="match status" value="1"/>
</dbReference>
<dbReference type="InterPro" id="IPR029058">
    <property type="entry name" value="AB_hydrolase_fold"/>
</dbReference>